<dbReference type="PANTHER" id="PTHR43836">
    <property type="entry name" value="CATECHOL O-METHYLTRANSFERASE 1-RELATED"/>
    <property type="match status" value="1"/>
</dbReference>
<name>A0A6A6R735_9PEZI</name>
<organism evidence="8 9">
    <name type="scientific">Lophium mytilinum</name>
    <dbReference type="NCBI Taxonomy" id="390894"/>
    <lineage>
        <taxon>Eukaryota</taxon>
        <taxon>Fungi</taxon>
        <taxon>Dikarya</taxon>
        <taxon>Ascomycota</taxon>
        <taxon>Pezizomycotina</taxon>
        <taxon>Dothideomycetes</taxon>
        <taxon>Pleosporomycetidae</taxon>
        <taxon>Mytilinidiales</taxon>
        <taxon>Mytilinidiaceae</taxon>
        <taxon>Lophium</taxon>
    </lineage>
</organism>
<dbReference type="SUPFAM" id="SSF53335">
    <property type="entry name" value="S-adenosyl-L-methionine-dependent methyltransferases"/>
    <property type="match status" value="1"/>
</dbReference>
<feature type="region of interest" description="Disordered" evidence="7">
    <location>
        <begin position="268"/>
        <end position="290"/>
    </location>
</feature>
<evidence type="ECO:0000256" key="7">
    <source>
        <dbReference type="SAM" id="MobiDB-lite"/>
    </source>
</evidence>
<dbReference type="GO" id="GO:0032259">
    <property type="term" value="P:methylation"/>
    <property type="evidence" value="ECO:0007669"/>
    <property type="project" value="UniProtKB-KW"/>
</dbReference>
<reference evidence="8" key="1">
    <citation type="journal article" date="2020" name="Stud. Mycol.">
        <title>101 Dothideomycetes genomes: a test case for predicting lifestyles and emergence of pathogens.</title>
        <authorList>
            <person name="Haridas S."/>
            <person name="Albert R."/>
            <person name="Binder M."/>
            <person name="Bloem J."/>
            <person name="Labutti K."/>
            <person name="Salamov A."/>
            <person name="Andreopoulos B."/>
            <person name="Baker S."/>
            <person name="Barry K."/>
            <person name="Bills G."/>
            <person name="Bluhm B."/>
            <person name="Cannon C."/>
            <person name="Castanera R."/>
            <person name="Culley D."/>
            <person name="Daum C."/>
            <person name="Ezra D."/>
            <person name="Gonzalez J."/>
            <person name="Henrissat B."/>
            <person name="Kuo A."/>
            <person name="Liang C."/>
            <person name="Lipzen A."/>
            <person name="Lutzoni F."/>
            <person name="Magnuson J."/>
            <person name="Mondo S."/>
            <person name="Nolan M."/>
            <person name="Ohm R."/>
            <person name="Pangilinan J."/>
            <person name="Park H.-J."/>
            <person name="Ramirez L."/>
            <person name="Alfaro M."/>
            <person name="Sun H."/>
            <person name="Tritt A."/>
            <person name="Yoshinaga Y."/>
            <person name="Zwiers L.-H."/>
            <person name="Turgeon B."/>
            <person name="Goodwin S."/>
            <person name="Spatafora J."/>
            <person name="Crous P."/>
            <person name="Grigoriev I."/>
        </authorList>
    </citation>
    <scope>NUCLEOTIDE SEQUENCE</scope>
    <source>
        <strain evidence="8">CBS 269.34</strain>
    </source>
</reference>
<dbReference type="PROSITE" id="PS51682">
    <property type="entry name" value="SAM_OMT_I"/>
    <property type="match status" value="1"/>
</dbReference>
<gene>
    <name evidence="8" type="ORF">BU16DRAFT_579191</name>
</gene>
<dbReference type="GO" id="GO:0006584">
    <property type="term" value="P:catecholamine metabolic process"/>
    <property type="evidence" value="ECO:0007669"/>
    <property type="project" value="UniProtKB-KW"/>
</dbReference>
<dbReference type="InterPro" id="IPR002935">
    <property type="entry name" value="SAM_O-MeTrfase"/>
</dbReference>
<dbReference type="EMBL" id="MU004184">
    <property type="protein sequence ID" value="KAF2499680.1"/>
    <property type="molecule type" value="Genomic_DNA"/>
</dbReference>
<keyword evidence="2 8" id="KW-0489">Methyltransferase</keyword>
<evidence type="ECO:0000313" key="8">
    <source>
        <dbReference type="EMBL" id="KAF2499680.1"/>
    </source>
</evidence>
<evidence type="ECO:0000256" key="4">
    <source>
        <dbReference type="ARBA" id="ARBA00022691"/>
    </source>
</evidence>
<accession>A0A6A6R735</accession>
<evidence type="ECO:0000256" key="6">
    <source>
        <dbReference type="ARBA" id="ARBA00023453"/>
    </source>
</evidence>
<evidence type="ECO:0000256" key="5">
    <source>
        <dbReference type="ARBA" id="ARBA00022939"/>
    </source>
</evidence>
<protein>
    <recommendedName>
        <fullName evidence="1">catechol O-methyltransferase</fullName>
        <ecNumber evidence="1">2.1.1.6</ecNumber>
    </recommendedName>
</protein>
<dbReference type="PANTHER" id="PTHR43836:SF2">
    <property type="entry name" value="CATECHOL O-METHYLTRANSFERASE 1-RELATED"/>
    <property type="match status" value="1"/>
</dbReference>
<dbReference type="Pfam" id="PF13578">
    <property type="entry name" value="Methyltransf_24"/>
    <property type="match status" value="1"/>
</dbReference>
<sequence length="290" mass="31954">MPSFDERNAYVKKEGDVFFDDGREVELLHFIHNKPDIDEIRGSPQRVLQAIDEFARTKKYLMNVGEAKGKIVTDLIEEAKPETMVELGGYCGYSCILFGDAVRRSGSSGSRYISLERNPEFAAVIMCLVALAGLSDTVKVVVGSSDASISRLHASGELKHIDLMFLDHYKPAYTTDLKLCEELKLITPGSVLAADNVITPGNPPYLEYVRSSVAEKREAAKQGPVVGDGVDPRFPGRTAQQYAKRLGQAELEHTSKGNPNLVYESRINHSFEPTGEPDGVEITRCTGEEK</sequence>
<evidence type="ECO:0000256" key="1">
    <source>
        <dbReference type="ARBA" id="ARBA00012880"/>
    </source>
</evidence>
<evidence type="ECO:0000256" key="3">
    <source>
        <dbReference type="ARBA" id="ARBA00022679"/>
    </source>
</evidence>
<dbReference type="InterPro" id="IPR029063">
    <property type="entry name" value="SAM-dependent_MTases_sf"/>
</dbReference>
<comment type="similarity">
    <text evidence="6">Belongs to the class I-like SAM-binding methyltransferase superfamily. Cation-dependent O-methyltransferase family.</text>
</comment>
<keyword evidence="5" id="KW-0128">Catecholamine metabolism</keyword>
<dbReference type="AlphaFoldDB" id="A0A6A6R735"/>
<dbReference type="Proteomes" id="UP000799750">
    <property type="component" value="Unassembled WGS sequence"/>
</dbReference>
<evidence type="ECO:0000313" key="9">
    <source>
        <dbReference type="Proteomes" id="UP000799750"/>
    </source>
</evidence>
<dbReference type="Gene3D" id="3.40.50.150">
    <property type="entry name" value="Vaccinia Virus protein VP39"/>
    <property type="match status" value="1"/>
</dbReference>
<dbReference type="EC" id="2.1.1.6" evidence="1"/>
<keyword evidence="9" id="KW-1185">Reference proteome</keyword>
<evidence type="ECO:0000256" key="2">
    <source>
        <dbReference type="ARBA" id="ARBA00022603"/>
    </source>
</evidence>
<keyword evidence="4" id="KW-0949">S-adenosyl-L-methionine</keyword>
<proteinExistence type="inferred from homology"/>
<keyword evidence="3 8" id="KW-0808">Transferase</keyword>
<dbReference type="OrthoDB" id="186626at2759"/>
<dbReference type="GO" id="GO:0008171">
    <property type="term" value="F:O-methyltransferase activity"/>
    <property type="evidence" value="ECO:0007669"/>
    <property type="project" value="InterPro"/>
</dbReference>